<proteinExistence type="predicted"/>
<sequence>MPNKETLEKYKPMVKFIYEITGPNCEVILHDINKPDSSIIALSGNLSGRCLGGPLTDMALKILKSKRYLTEDHVTNYKSITSDGRVCRSSTFFIKDSQSNLIGILCINILVSPLLDIRNKIDELIHLNELTKFIDLSNSPSTKQDETLGQNLEELMNSLIEEVLENYNTDINELSPRQKNKIISELNEKGVFLLKGGITEVAKRIGMSEPSVYRYLAKIKK</sequence>
<dbReference type="PANTHER" id="PTHR35568:SF1">
    <property type="entry name" value="TRANSCRIPTIONAL REGULATOR DAUR"/>
    <property type="match status" value="1"/>
</dbReference>
<dbReference type="PANTHER" id="PTHR35568">
    <property type="entry name" value="TRANSCRIPTIONAL REGULATOR DAUR"/>
    <property type="match status" value="1"/>
</dbReference>
<feature type="domain" description="YheO-like" evidence="1">
    <location>
        <begin position="7"/>
        <end position="118"/>
    </location>
</feature>
<evidence type="ECO:0000259" key="1">
    <source>
        <dbReference type="Pfam" id="PF08348"/>
    </source>
</evidence>
<dbReference type="InterPro" id="IPR039445">
    <property type="entry name" value="DauR-like_HTH"/>
</dbReference>
<reference evidence="4 5" key="1">
    <citation type="submission" date="2019-03" db="EMBL/GenBank/DDBJ databases">
        <title>Bacillus niacini sp. nov. a Nicotinate-Metabolizing Mesophile Isolated from Soil.</title>
        <authorList>
            <person name="Zhang G."/>
        </authorList>
    </citation>
    <scope>NUCLEOTIDE SEQUENCE [LARGE SCALE GENOMIC DNA]</scope>
    <source>
        <strain evidence="4 5">WN066</strain>
    </source>
</reference>
<evidence type="ECO:0000313" key="4">
    <source>
        <dbReference type="EMBL" id="TDK56203.1"/>
    </source>
</evidence>
<dbReference type="EMBL" id="SMYO01000026">
    <property type="protein sequence ID" value="TDK56203.1"/>
    <property type="molecule type" value="Genomic_DNA"/>
</dbReference>
<reference evidence="3" key="2">
    <citation type="submission" date="2023-08" db="EMBL/GenBank/DDBJ databases">
        <title>Nitrogen cycling bacteria in agricultural field soils.</title>
        <authorList>
            <person name="Jang J."/>
        </authorList>
    </citation>
    <scope>NUCLEOTIDE SEQUENCE</scope>
    <source>
        <strain evidence="3">PS3-36</strain>
    </source>
</reference>
<comment type="caution">
    <text evidence="4">The sequence shown here is derived from an EMBL/GenBank/DDBJ whole genome shotgun (WGS) entry which is preliminary data.</text>
</comment>
<dbReference type="Proteomes" id="UP000295132">
    <property type="component" value="Unassembled WGS sequence"/>
</dbReference>
<dbReference type="RefSeq" id="WP_133339782.1">
    <property type="nucleotide sequence ID" value="NZ_JAVGVR010000001.1"/>
</dbReference>
<keyword evidence="6" id="KW-1185">Reference proteome</keyword>
<dbReference type="Proteomes" id="UP001178888">
    <property type="component" value="Unassembled WGS sequence"/>
</dbReference>
<feature type="domain" description="Transcriptional regulator DauR-like HTH" evidence="2">
    <location>
        <begin position="156"/>
        <end position="216"/>
    </location>
</feature>
<protein>
    <submittedName>
        <fullName evidence="3">PAS domain-containing protein</fullName>
    </submittedName>
    <submittedName>
        <fullName evidence="4">YheO-like PAS domain protein</fullName>
    </submittedName>
</protein>
<accession>A0A4R5VIY2</accession>
<evidence type="ECO:0000313" key="5">
    <source>
        <dbReference type="Proteomes" id="UP000295132"/>
    </source>
</evidence>
<dbReference type="InterPro" id="IPR039446">
    <property type="entry name" value="DauR-like"/>
</dbReference>
<dbReference type="EMBL" id="JAVGVR010000001">
    <property type="protein sequence ID" value="MDQ6598929.1"/>
    <property type="molecule type" value="Genomic_DNA"/>
</dbReference>
<dbReference type="Pfam" id="PF08348">
    <property type="entry name" value="PAS_6"/>
    <property type="match status" value="1"/>
</dbReference>
<evidence type="ECO:0000313" key="3">
    <source>
        <dbReference type="EMBL" id="MDQ6598929.1"/>
    </source>
</evidence>
<dbReference type="AlphaFoldDB" id="A0A4R5VIY2"/>
<organism evidence="4 5">
    <name type="scientific">Bacillus salipaludis</name>
    <dbReference type="NCBI Taxonomy" id="2547811"/>
    <lineage>
        <taxon>Bacteria</taxon>
        <taxon>Bacillati</taxon>
        <taxon>Bacillota</taxon>
        <taxon>Bacilli</taxon>
        <taxon>Bacillales</taxon>
        <taxon>Bacillaceae</taxon>
        <taxon>Bacillus</taxon>
    </lineage>
</organism>
<gene>
    <name evidence="4" type="ORF">E2K98_27380</name>
    <name evidence="3" type="ORF">RCG21_21690</name>
</gene>
<evidence type="ECO:0000313" key="6">
    <source>
        <dbReference type="Proteomes" id="UP001178888"/>
    </source>
</evidence>
<name>A0A4R5VIY2_9BACI</name>
<evidence type="ECO:0000259" key="2">
    <source>
        <dbReference type="Pfam" id="PF13309"/>
    </source>
</evidence>
<dbReference type="Pfam" id="PF13309">
    <property type="entry name" value="HTH_22"/>
    <property type="match status" value="1"/>
</dbReference>
<dbReference type="InterPro" id="IPR013559">
    <property type="entry name" value="YheO"/>
</dbReference>